<name>A0A395H7H9_9EURO</name>
<dbReference type="RefSeq" id="XP_025577937.1">
    <property type="nucleotide sequence ID" value="XM_025715519.1"/>
</dbReference>
<dbReference type="EMBL" id="KZ824427">
    <property type="protein sequence ID" value="RAL03610.1"/>
    <property type="molecule type" value="Genomic_DNA"/>
</dbReference>
<dbReference type="GeneID" id="37220384"/>
<dbReference type="Proteomes" id="UP000249402">
    <property type="component" value="Unassembled WGS sequence"/>
</dbReference>
<reference evidence="1 2" key="1">
    <citation type="submission" date="2018-02" db="EMBL/GenBank/DDBJ databases">
        <title>The genomes of Aspergillus section Nigri reveals drivers in fungal speciation.</title>
        <authorList>
            <consortium name="DOE Joint Genome Institute"/>
            <person name="Vesth T.C."/>
            <person name="Nybo J."/>
            <person name="Theobald S."/>
            <person name="Brandl J."/>
            <person name="Frisvad J.C."/>
            <person name="Nielsen K.F."/>
            <person name="Lyhne E.K."/>
            <person name="Kogle M.E."/>
            <person name="Kuo A."/>
            <person name="Riley R."/>
            <person name="Clum A."/>
            <person name="Nolan M."/>
            <person name="Lipzen A."/>
            <person name="Salamov A."/>
            <person name="Henrissat B."/>
            <person name="Wiebenga A."/>
            <person name="De vries R.P."/>
            <person name="Grigoriev I.V."/>
            <person name="Mortensen U.H."/>
            <person name="Andersen M.R."/>
            <person name="Baker S.E."/>
        </authorList>
    </citation>
    <scope>NUCLEOTIDE SEQUENCE [LARGE SCALE GENOMIC DNA]</scope>
    <source>
        <strain evidence="1 2">CBS 121593</strain>
    </source>
</reference>
<dbReference type="STRING" id="1448316.A0A395H7H9"/>
<proteinExistence type="predicted"/>
<dbReference type="OrthoDB" id="3439209at2759"/>
<protein>
    <recommendedName>
        <fullName evidence="3">Myb-like domain-containing protein</fullName>
    </recommendedName>
</protein>
<evidence type="ECO:0000313" key="1">
    <source>
        <dbReference type="EMBL" id="RAL03610.1"/>
    </source>
</evidence>
<accession>A0A395H7H9</accession>
<organism evidence="1 2">
    <name type="scientific">Aspergillus ibericus CBS 121593</name>
    <dbReference type="NCBI Taxonomy" id="1448316"/>
    <lineage>
        <taxon>Eukaryota</taxon>
        <taxon>Fungi</taxon>
        <taxon>Dikarya</taxon>
        <taxon>Ascomycota</taxon>
        <taxon>Pezizomycotina</taxon>
        <taxon>Eurotiomycetes</taxon>
        <taxon>Eurotiomycetidae</taxon>
        <taxon>Eurotiales</taxon>
        <taxon>Aspergillaceae</taxon>
        <taxon>Aspergillus</taxon>
        <taxon>Aspergillus subgen. Circumdati</taxon>
    </lineage>
</organism>
<sequence length="536" mass="59585">MLRVLVDPDDPRPITVEKNPISSDFHSHLFFLGHRGACFQVQSSGPQGSIAEHPVTHCGGGEMLHHIETDERLSRDLIGMTSQYATMQELSREENLCRRPSYYSTFELGNETAPSYEFQGQQATLAHDTNTSPEMQTIKIEDCSQYDANAIHPEPPRTSFINDGVSAGDPTSQIVHPAVNISTFMATSASTLASLAESTSAAMLSCSAPITTSEECMSESSMSSLQTEWTSMTGNVLSESPRPPNERSALIADNDFTSATTSFPWLGFQLQQAADAPSQETNHDHFTWDTPRLSNETQLYEDISGALRQLAAVSNSPVDLSQFGNDNLDIPQPLLFSSSTRFNPPSVLSSSDGCAANPGYDELFPVANYHQCYRGPCRLDDPWELQSPNGISTLFQGQLSERPVAYPRETKNAFLIDCKLRGLSYKDIKRIGGFKEAESTLRGRFRTLTKSKDQRVRKPQWQEKDIRLLCEAVAVCAEPRRQANGHYTFCRPRSTNRLPKISWKKVAQYIWAHGGSYHFGNATCKKKWCEVTGMNI</sequence>
<dbReference type="AlphaFoldDB" id="A0A395H7H9"/>
<gene>
    <name evidence="1" type="ORF">BO80DRAFT_349832</name>
</gene>
<evidence type="ECO:0000313" key="2">
    <source>
        <dbReference type="Proteomes" id="UP000249402"/>
    </source>
</evidence>
<dbReference type="VEuPathDB" id="FungiDB:BO80DRAFT_349832"/>
<keyword evidence="2" id="KW-1185">Reference proteome</keyword>
<evidence type="ECO:0008006" key="3">
    <source>
        <dbReference type="Google" id="ProtNLM"/>
    </source>
</evidence>